<reference evidence="1" key="1">
    <citation type="submission" date="2014-09" db="EMBL/GenBank/DDBJ databases">
        <authorList>
            <person name="Magalhaes I.L.F."/>
            <person name="Oliveira U."/>
            <person name="Santos F.R."/>
            <person name="Vidigal T.H.D.A."/>
            <person name="Brescovit A.D."/>
            <person name="Santos A.J."/>
        </authorList>
    </citation>
    <scope>NUCLEOTIDE SEQUENCE</scope>
    <source>
        <tissue evidence="1">Shoot tissue taken approximately 20 cm above the soil surface</tissue>
    </source>
</reference>
<organism evidence="1">
    <name type="scientific">Arundo donax</name>
    <name type="common">Giant reed</name>
    <name type="synonym">Donax arundinaceus</name>
    <dbReference type="NCBI Taxonomy" id="35708"/>
    <lineage>
        <taxon>Eukaryota</taxon>
        <taxon>Viridiplantae</taxon>
        <taxon>Streptophyta</taxon>
        <taxon>Embryophyta</taxon>
        <taxon>Tracheophyta</taxon>
        <taxon>Spermatophyta</taxon>
        <taxon>Magnoliopsida</taxon>
        <taxon>Liliopsida</taxon>
        <taxon>Poales</taxon>
        <taxon>Poaceae</taxon>
        <taxon>PACMAD clade</taxon>
        <taxon>Arundinoideae</taxon>
        <taxon>Arundineae</taxon>
        <taxon>Arundo</taxon>
    </lineage>
</organism>
<dbReference type="AlphaFoldDB" id="A0A0A8YXS7"/>
<name>A0A0A8YXS7_ARUDO</name>
<reference evidence="1" key="2">
    <citation type="journal article" date="2015" name="Data Brief">
        <title>Shoot transcriptome of the giant reed, Arundo donax.</title>
        <authorList>
            <person name="Barrero R.A."/>
            <person name="Guerrero F.D."/>
            <person name="Moolhuijzen P."/>
            <person name="Goolsby J.A."/>
            <person name="Tidwell J."/>
            <person name="Bellgard S.E."/>
            <person name="Bellgard M.I."/>
        </authorList>
    </citation>
    <scope>NUCLEOTIDE SEQUENCE</scope>
    <source>
        <tissue evidence="1">Shoot tissue taken approximately 20 cm above the soil surface</tissue>
    </source>
</reference>
<accession>A0A0A8YXS7</accession>
<dbReference type="EMBL" id="GBRH01270478">
    <property type="protein sequence ID" value="JAD27417.1"/>
    <property type="molecule type" value="Transcribed_RNA"/>
</dbReference>
<protein>
    <submittedName>
        <fullName evidence="1">Uncharacterized protein</fullName>
    </submittedName>
</protein>
<sequence length="32" mass="3466">MVAIPATAGSLRQQCGLSCLPSVQELWTVCRF</sequence>
<evidence type="ECO:0000313" key="1">
    <source>
        <dbReference type="EMBL" id="JAD27417.1"/>
    </source>
</evidence>
<proteinExistence type="predicted"/>